<reference evidence="1 2" key="1">
    <citation type="journal article" date="2016" name="Mol. Biol. Evol.">
        <title>Comparative Genomics of Early-Diverging Mushroom-Forming Fungi Provides Insights into the Origins of Lignocellulose Decay Capabilities.</title>
        <authorList>
            <person name="Nagy L.G."/>
            <person name="Riley R."/>
            <person name="Tritt A."/>
            <person name="Adam C."/>
            <person name="Daum C."/>
            <person name="Floudas D."/>
            <person name="Sun H."/>
            <person name="Yadav J.S."/>
            <person name="Pangilinan J."/>
            <person name="Larsson K.H."/>
            <person name="Matsuura K."/>
            <person name="Barry K."/>
            <person name="Labutti K."/>
            <person name="Kuo R."/>
            <person name="Ohm R.A."/>
            <person name="Bhattacharya S.S."/>
            <person name="Shirouzu T."/>
            <person name="Yoshinaga Y."/>
            <person name="Martin F.M."/>
            <person name="Grigoriev I.V."/>
            <person name="Hibbett D.S."/>
        </authorList>
    </citation>
    <scope>NUCLEOTIDE SEQUENCE [LARGE SCALE GENOMIC DNA]</scope>
    <source>
        <strain evidence="1 2">CBS 109695</strain>
    </source>
</reference>
<protein>
    <submittedName>
        <fullName evidence="1">Uncharacterized protein</fullName>
    </submittedName>
</protein>
<sequence length="179" mass="20014">MLTLFQVQISGSSGCLTTVCRFKWYLRTKDALYPKRSQACHLRVVKRRRRATVTCARSWRPAGGEAGQMVTCRVDSEKGLASMPWFNRSHRSGPKGNTFRHLRKLVDEDWYPCPLQGIIQIIAITGLDHLSVRRSTACNWAIRASEGVVWGDGVTPEVAVGSPALLRELMAQKAFNVIA</sequence>
<keyword evidence="2" id="KW-1185">Reference proteome</keyword>
<proteinExistence type="predicted"/>
<dbReference type="AlphaFoldDB" id="A0A166HDD4"/>
<organism evidence="1 2">
    <name type="scientific">Athelia psychrophila</name>
    <dbReference type="NCBI Taxonomy" id="1759441"/>
    <lineage>
        <taxon>Eukaryota</taxon>
        <taxon>Fungi</taxon>
        <taxon>Dikarya</taxon>
        <taxon>Basidiomycota</taxon>
        <taxon>Agaricomycotina</taxon>
        <taxon>Agaricomycetes</taxon>
        <taxon>Agaricomycetidae</taxon>
        <taxon>Atheliales</taxon>
        <taxon>Atheliaceae</taxon>
        <taxon>Athelia</taxon>
    </lineage>
</organism>
<evidence type="ECO:0000313" key="2">
    <source>
        <dbReference type="Proteomes" id="UP000076532"/>
    </source>
</evidence>
<gene>
    <name evidence="1" type="ORF">FIBSPDRAFT_1027205</name>
</gene>
<accession>A0A166HDD4</accession>
<dbReference type="EMBL" id="KV417570">
    <property type="protein sequence ID" value="KZP18740.1"/>
    <property type="molecule type" value="Genomic_DNA"/>
</dbReference>
<name>A0A166HDD4_9AGAM</name>
<evidence type="ECO:0000313" key="1">
    <source>
        <dbReference type="EMBL" id="KZP18740.1"/>
    </source>
</evidence>
<dbReference type="Proteomes" id="UP000076532">
    <property type="component" value="Unassembled WGS sequence"/>
</dbReference>